<dbReference type="EMBL" id="CP009417">
    <property type="protein sequence ID" value="AJD93589.1"/>
    <property type="molecule type" value="Genomic_DNA"/>
</dbReference>
<dbReference type="Pfam" id="PF12917">
    <property type="entry name" value="YfbR-like"/>
    <property type="match status" value="1"/>
</dbReference>
<dbReference type="OrthoDB" id="9812744at2"/>
<keyword evidence="2" id="KW-1185">Reference proteome</keyword>
<reference evidence="1 2" key="1">
    <citation type="submission" date="2014-08" db="EMBL/GenBank/DDBJ databases">
        <title>Complete genome of a marine bacteria Jeotgalibacillus malaysiensis.</title>
        <authorList>
            <person name="Yaakop A.S."/>
            <person name="Chan K.-G."/>
            <person name="Goh K.M."/>
        </authorList>
    </citation>
    <scope>NUCLEOTIDE SEQUENCE [LARGE SCALE GENOMIC DNA]</scope>
    <source>
        <strain evidence="1 2">D5</strain>
        <plasmid evidence="2">Plasmid</plasmid>
    </source>
</reference>
<dbReference type="InterPro" id="IPR003607">
    <property type="entry name" value="HD/PDEase_dom"/>
</dbReference>
<protein>
    <recommendedName>
        <fullName evidence="3">Hydrolase</fullName>
    </recommendedName>
</protein>
<evidence type="ECO:0000313" key="1">
    <source>
        <dbReference type="EMBL" id="AJD93589.1"/>
    </source>
</evidence>
<sequence length="211" mass="24609">MGVHTYFKSLSKLERMYRCPGEFLFEQHNVASHSFKVAQYCQFLAEVEAKNGVEIDWKSLYEKALNHDYPEIFIGDIKTPVKYSSPEMREMIAQVEEGMAKKFVEEELPVEFQEIYHEKLKEGKDGSIEGMILAVADKLDQVYESFEEIQRGNTDMVFVQIYQNALKIIKSIDLHCVRYFLDNVLPEMMDEKTNSTVDIRRITEEVLREGA</sequence>
<dbReference type="AlphaFoldDB" id="A0A0B5B071"/>
<dbReference type="BioCyc" id="JESP1508404:G14D9-13595-MONOMER"/>
<keyword evidence="1" id="KW-0614">Plasmid</keyword>
<dbReference type="Gene3D" id="1.10.3210.10">
    <property type="entry name" value="Hypothetical protein af1432"/>
    <property type="match status" value="1"/>
</dbReference>
<dbReference type="HOGENOM" id="CLU_114091_0_0_9"/>
<dbReference type="SUPFAM" id="SSF109604">
    <property type="entry name" value="HD-domain/PDEase-like"/>
    <property type="match status" value="1"/>
</dbReference>
<dbReference type="Proteomes" id="UP000031449">
    <property type="component" value="Plasmid unnamed"/>
</dbReference>
<proteinExistence type="predicted"/>
<organism evidence="1 2">
    <name type="scientific">Jeotgalibacillus malaysiensis</name>
    <dbReference type="NCBI Taxonomy" id="1508404"/>
    <lineage>
        <taxon>Bacteria</taxon>
        <taxon>Bacillati</taxon>
        <taxon>Bacillota</taxon>
        <taxon>Bacilli</taxon>
        <taxon>Bacillales</taxon>
        <taxon>Caryophanaceae</taxon>
        <taxon>Jeotgalibacillus</taxon>
    </lineage>
</organism>
<evidence type="ECO:0000313" key="2">
    <source>
        <dbReference type="Proteomes" id="UP000031449"/>
    </source>
</evidence>
<evidence type="ECO:0008006" key="3">
    <source>
        <dbReference type="Google" id="ProtNLM"/>
    </source>
</evidence>
<dbReference type="KEGG" id="jeo:JMA_42720"/>
<gene>
    <name evidence="1" type="ORF">JMA_42720</name>
</gene>
<accession>A0A0B5B071</accession>
<name>A0A0B5B071_9BACL</name>
<geneLocation type="plasmid" evidence="2"/>
<dbReference type="CDD" id="cd00077">
    <property type="entry name" value="HDc"/>
    <property type="match status" value="1"/>
</dbReference>